<dbReference type="Pfam" id="PF04157">
    <property type="entry name" value="EAP30"/>
    <property type="match status" value="1"/>
</dbReference>
<reference evidence="2 3" key="1">
    <citation type="submission" date="2024-04" db="EMBL/GenBank/DDBJ databases">
        <title>Tritrichomonas musculus Genome.</title>
        <authorList>
            <person name="Alves-Ferreira E."/>
            <person name="Grigg M."/>
            <person name="Lorenzi H."/>
            <person name="Galac M."/>
        </authorList>
    </citation>
    <scope>NUCLEOTIDE SEQUENCE [LARGE SCALE GENOMIC DNA]</scope>
    <source>
        <strain evidence="2 3">EAF2021</strain>
    </source>
</reference>
<dbReference type="InterPro" id="IPR037855">
    <property type="entry name" value="Vps36"/>
</dbReference>
<comment type="caution">
    <text evidence="2">The sequence shown here is derived from an EMBL/GenBank/DDBJ whole genome shotgun (WGS) entry which is preliminary data.</text>
</comment>
<evidence type="ECO:0000313" key="3">
    <source>
        <dbReference type="Proteomes" id="UP001470230"/>
    </source>
</evidence>
<evidence type="ECO:0000313" key="2">
    <source>
        <dbReference type="EMBL" id="KAK8843700.1"/>
    </source>
</evidence>
<dbReference type="InterPro" id="IPR040608">
    <property type="entry name" value="Snf8/Vps36"/>
</dbReference>
<dbReference type="PANTHER" id="PTHR13128">
    <property type="entry name" value="VACUOLAR PROTEIN-SORTING-ASSOCIATED PROTEIN 36"/>
    <property type="match status" value="1"/>
</dbReference>
<dbReference type="SUPFAM" id="SSF46785">
    <property type="entry name" value="Winged helix' DNA-binding domain"/>
    <property type="match status" value="1"/>
</dbReference>
<name>A0ABR2HCF3_9EUKA</name>
<organism evidence="2 3">
    <name type="scientific">Tritrichomonas musculus</name>
    <dbReference type="NCBI Taxonomy" id="1915356"/>
    <lineage>
        <taxon>Eukaryota</taxon>
        <taxon>Metamonada</taxon>
        <taxon>Parabasalia</taxon>
        <taxon>Tritrichomonadida</taxon>
        <taxon>Tritrichomonadidae</taxon>
        <taxon>Tritrichomonas</taxon>
    </lineage>
</organism>
<proteinExistence type="inferred from homology"/>
<comment type="function">
    <text evidence="1">Component of the ESCRT-II complex (endosomal sorting complex required for transport II), which is required for multivesicular body (MVB) formation and sorting of endosomal cargo proteins into MVBs.</text>
</comment>
<dbReference type="InterPro" id="IPR036390">
    <property type="entry name" value="WH_DNA-bd_sf"/>
</dbReference>
<keyword evidence="1" id="KW-0963">Cytoplasm</keyword>
<dbReference type="EMBL" id="JAPFFF010000034">
    <property type="protein sequence ID" value="KAK8843700.1"/>
    <property type="molecule type" value="Genomic_DNA"/>
</dbReference>
<evidence type="ECO:0000256" key="1">
    <source>
        <dbReference type="RuleBase" id="RU367095"/>
    </source>
</evidence>
<sequence length="373" mass="42609">MLNLEDPLWSRVSFGIQGIPLDYPNEIVHAQFPDTSLTIPTLRFGEVGTFAFTNKRFIFIMYQRNYALSFAYIDNINSSQSFILPANPKLGYIKIKTNQMTTFTIQTYKVYIEQISALIKKKFPSNIRIVDEDIDGIKKIADKQKHEANVRSDAIMEGTSDLEALKRSAEKLKNIARELASRVDGDNPDQVKSLDDIYKIIDYDGTNSSVKLDLTQDFSNCISEYFKKSKNVSFLTPAEGFVIFNKIKLTKKDGNFISPKELIQTLNVIKNGSNYPIKVEDLEIVHENGSKTHNQIIVEKGKSFNEISDRLSSLKVGEYVTSFSLSKQLNISNEIVKMYLQKAHSNKIVVLDSSYAGERYYKNFFPKFKPMKF</sequence>
<comment type="similarity">
    <text evidence="1">Belongs to the VPS36 family.</text>
</comment>
<keyword evidence="1" id="KW-0813">Transport</keyword>
<dbReference type="Proteomes" id="UP001470230">
    <property type="component" value="Unassembled WGS sequence"/>
</dbReference>
<keyword evidence="3" id="KW-1185">Reference proteome</keyword>
<dbReference type="PANTHER" id="PTHR13128:SF12">
    <property type="entry name" value="VACUOLAR PROTEIN-SORTING-ASSOCIATED PROTEIN 36"/>
    <property type="match status" value="1"/>
</dbReference>
<gene>
    <name evidence="2" type="ORF">M9Y10_024763</name>
</gene>
<keyword evidence="1" id="KW-0967">Endosome</keyword>
<dbReference type="InterPro" id="IPR036388">
    <property type="entry name" value="WH-like_DNA-bd_sf"/>
</dbReference>
<keyword evidence="1" id="KW-0653">Protein transport</keyword>
<accession>A0ABR2HCF3</accession>
<protein>
    <recommendedName>
        <fullName evidence="1">Vacuolar protein-sorting-associated protein 36</fullName>
    </recommendedName>
    <alternativeName>
        <fullName evidence="1">ESCRT-II complex subunit VPS36</fullName>
    </alternativeName>
</protein>
<comment type="subcellular location">
    <subcellularLocation>
        <location evidence="1">Cytoplasm</location>
    </subcellularLocation>
    <subcellularLocation>
        <location evidence="1">Endosome</location>
    </subcellularLocation>
</comment>
<comment type="subunit">
    <text evidence="1">Component of the endosomal sorting complex required for transport II (ESCRT-II).</text>
</comment>
<dbReference type="Gene3D" id="1.10.10.10">
    <property type="entry name" value="Winged helix-like DNA-binding domain superfamily/Winged helix DNA-binding domain"/>
    <property type="match status" value="1"/>
</dbReference>